<dbReference type="GO" id="GO:0051537">
    <property type="term" value="F:2 iron, 2 sulfur cluster binding"/>
    <property type="evidence" value="ECO:0007669"/>
    <property type="project" value="UniProtKB-KW"/>
</dbReference>
<dbReference type="Proteomes" id="UP000267464">
    <property type="component" value="Unassembled WGS sequence"/>
</dbReference>
<accession>A0A3N7K5K0</accession>
<keyword evidence="5" id="KW-0408">Iron</keyword>
<dbReference type="GO" id="GO:0046872">
    <property type="term" value="F:metal ion binding"/>
    <property type="evidence" value="ECO:0007669"/>
    <property type="project" value="UniProtKB-KW"/>
</dbReference>
<organism evidence="10 11">
    <name type="scientific">Piscinibacter terrae</name>
    <dbReference type="NCBI Taxonomy" id="2496871"/>
    <lineage>
        <taxon>Bacteria</taxon>
        <taxon>Pseudomonadati</taxon>
        <taxon>Pseudomonadota</taxon>
        <taxon>Betaproteobacteria</taxon>
        <taxon>Burkholderiales</taxon>
        <taxon>Sphaerotilaceae</taxon>
        <taxon>Piscinibacter</taxon>
    </lineage>
</organism>
<reference evidence="10 11" key="1">
    <citation type="submission" date="2018-08" db="EMBL/GenBank/DDBJ databases">
        <authorList>
            <person name="Khan S.A."/>
            <person name="Jeon C.O."/>
            <person name="Chun B.H."/>
            <person name="Jeong S.E."/>
        </authorList>
    </citation>
    <scope>NUCLEOTIDE SEQUENCE [LARGE SCALE GENOMIC DNA]</scope>
    <source>
        <strain evidence="10 11">S-16</strain>
    </source>
</reference>
<evidence type="ECO:0000256" key="1">
    <source>
        <dbReference type="ARBA" id="ARBA00022448"/>
    </source>
</evidence>
<evidence type="ECO:0000259" key="9">
    <source>
        <dbReference type="Pfam" id="PF04324"/>
    </source>
</evidence>
<comment type="caution">
    <text evidence="10">The sequence shown here is derived from an EMBL/GenBank/DDBJ whole genome shotgun (WGS) entry which is preliminary data.</text>
</comment>
<keyword evidence="1" id="KW-0813">Transport</keyword>
<proteinExistence type="inferred from homology"/>
<keyword evidence="4" id="KW-0249">Electron transport</keyword>
<evidence type="ECO:0000256" key="8">
    <source>
        <dbReference type="ARBA" id="ARBA00046332"/>
    </source>
</evidence>
<dbReference type="PANTHER" id="PTHR37424">
    <property type="entry name" value="BACTERIOFERRITIN-ASSOCIATED FERREDOXIN"/>
    <property type="match status" value="1"/>
</dbReference>
<evidence type="ECO:0000256" key="4">
    <source>
        <dbReference type="ARBA" id="ARBA00022982"/>
    </source>
</evidence>
<protein>
    <recommendedName>
        <fullName evidence="7">Bacterioferritin-associated ferredoxin</fullName>
    </recommendedName>
</protein>
<name>A0A3N7K5K0_9BURK</name>
<comment type="similarity">
    <text evidence="8">Belongs to the Bfd family.</text>
</comment>
<keyword evidence="6" id="KW-0411">Iron-sulfur</keyword>
<keyword evidence="11" id="KW-1185">Reference proteome</keyword>
<dbReference type="AlphaFoldDB" id="A0A3N7K5K0"/>
<evidence type="ECO:0000256" key="2">
    <source>
        <dbReference type="ARBA" id="ARBA00022714"/>
    </source>
</evidence>
<dbReference type="RefSeq" id="WP_124539497.1">
    <property type="nucleotide sequence ID" value="NZ_QUSW01000001.1"/>
</dbReference>
<keyword evidence="2" id="KW-0001">2Fe-2S</keyword>
<evidence type="ECO:0000313" key="10">
    <source>
        <dbReference type="EMBL" id="RQP26195.1"/>
    </source>
</evidence>
<dbReference type="OrthoDB" id="9815350at2"/>
<evidence type="ECO:0000256" key="3">
    <source>
        <dbReference type="ARBA" id="ARBA00022723"/>
    </source>
</evidence>
<dbReference type="PANTHER" id="PTHR37424:SF1">
    <property type="entry name" value="BACTERIOFERRITIN-ASSOCIATED FERREDOXIN"/>
    <property type="match status" value="1"/>
</dbReference>
<dbReference type="InterPro" id="IPR052371">
    <property type="entry name" value="BFD-associated_ferredoxin"/>
</dbReference>
<feature type="domain" description="BFD-like [2Fe-2S]-binding" evidence="9">
    <location>
        <begin position="2"/>
        <end position="49"/>
    </location>
</feature>
<sequence length="73" mass="7715">MIVCVCRRISDHQIRQAAADGAVSLECLQFDLGVATQCGRCADCASKVLCDARAAQAPVAAHANVQVMRPQMA</sequence>
<reference evidence="10 11" key="2">
    <citation type="submission" date="2018-12" db="EMBL/GenBank/DDBJ databases">
        <title>Rhizobacter gummiphilus sp. nov., a rubber-degrading bacterium isolated from the soil of a botanical garden in Japan.</title>
        <authorList>
            <person name="Shunsuke S.S."/>
        </authorList>
    </citation>
    <scope>NUCLEOTIDE SEQUENCE [LARGE SCALE GENOMIC DNA]</scope>
    <source>
        <strain evidence="10 11">S-16</strain>
    </source>
</reference>
<dbReference type="InterPro" id="IPR041854">
    <property type="entry name" value="BFD-like_2Fe2S-bd_dom_sf"/>
</dbReference>
<dbReference type="Gene3D" id="1.10.10.1100">
    <property type="entry name" value="BFD-like [2Fe-2S]-binding domain"/>
    <property type="match status" value="1"/>
</dbReference>
<keyword evidence="3" id="KW-0479">Metal-binding</keyword>
<dbReference type="EMBL" id="QUSW01000001">
    <property type="protein sequence ID" value="RQP26195.1"/>
    <property type="molecule type" value="Genomic_DNA"/>
</dbReference>
<evidence type="ECO:0000256" key="7">
    <source>
        <dbReference type="ARBA" id="ARBA00039386"/>
    </source>
</evidence>
<dbReference type="Pfam" id="PF04324">
    <property type="entry name" value="Fer2_BFD"/>
    <property type="match status" value="1"/>
</dbReference>
<evidence type="ECO:0000256" key="6">
    <source>
        <dbReference type="ARBA" id="ARBA00023014"/>
    </source>
</evidence>
<gene>
    <name evidence="10" type="ORF">DZC73_03935</name>
</gene>
<evidence type="ECO:0000256" key="5">
    <source>
        <dbReference type="ARBA" id="ARBA00023004"/>
    </source>
</evidence>
<dbReference type="InterPro" id="IPR007419">
    <property type="entry name" value="BFD-like_2Fe2S-bd_dom"/>
</dbReference>
<evidence type="ECO:0000313" key="11">
    <source>
        <dbReference type="Proteomes" id="UP000267464"/>
    </source>
</evidence>